<dbReference type="InterPro" id="IPR037496">
    <property type="entry name" value="BEND6-like"/>
</dbReference>
<dbReference type="AlphaFoldDB" id="A0A0A1X5U6"/>
<dbReference type="Gene3D" id="1.10.10.2590">
    <property type="entry name" value="BEN domain"/>
    <property type="match status" value="1"/>
</dbReference>
<keyword evidence="7" id="KW-0645">Protease</keyword>
<dbReference type="GO" id="GO:0045666">
    <property type="term" value="P:positive regulation of neuron differentiation"/>
    <property type="evidence" value="ECO:0007669"/>
    <property type="project" value="InterPro"/>
</dbReference>
<organism evidence="7">
    <name type="scientific">Zeugodacus cucurbitae</name>
    <name type="common">Melon fruit fly</name>
    <name type="synonym">Bactrocera cucurbitae</name>
    <dbReference type="NCBI Taxonomy" id="28588"/>
    <lineage>
        <taxon>Eukaryota</taxon>
        <taxon>Metazoa</taxon>
        <taxon>Ecdysozoa</taxon>
        <taxon>Arthropoda</taxon>
        <taxon>Hexapoda</taxon>
        <taxon>Insecta</taxon>
        <taxon>Pterygota</taxon>
        <taxon>Neoptera</taxon>
        <taxon>Endopterygota</taxon>
        <taxon>Diptera</taxon>
        <taxon>Brachycera</taxon>
        <taxon>Muscomorpha</taxon>
        <taxon>Tephritoidea</taxon>
        <taxon>Tephritidae</taxon>
        <taxon>Zeugodacus</taxon>
        <taxon>Zeugodacus</taxon>
    </lineage>
</organism>
<dbReference type="PANTHER" id="PTHR35346:SF1">
    <property type="entry name" value="BEN DOMAIN-CONTAINING PROTEIN 6"/>
    <property type="match status" value="1"/>
</dbReference>
<dbReference type="PANTHER" id="PTHR35346">
    <property type="entry name" value="BEN DOMAIN-CONTAINING PROTEIN 6"/>
    <property type="match status" value="1"/>
</dbReference>
<proteinExistence type="predicted"/>
<dbReference type="SMART" id="SM01025">
    <property type="entry name" value="BEN"/>
    <property type="match status" value="1"/>
</dbReference>
<sequence>MALHATNNMYFKDDNIETIDLTSDLQPLVESTDSVLHNLSEITNSLQSQSLKCHPLKAEKARSSIAELQIKRRKEFQDKFNLLVKRSKHNRNVKTVGKERTLNEAKIPLVEIPKCALENFVSRECDTTDALLGLQNIKKEPEDELNPTNLLMEMESGLEDFASVVRNPTGISKPDNSNNIKSFIKEEPSDEFDLPNTSTLPSGDSLPETSYYSLLQQETFRTYVENCINAVNIEDSSEFELGPNGTRVLIKDLRQVNWTGVSTATRSLLNFLFDRQTLGTHTLSGKPSPALLYHDYTAKGQLDPFKINDLIYFMKRIFNCSDREIRNAITRKCAYTAKTLKK</sequence>
<keyword evidence="5" id="KW-0539">Nucleus</keyword>
<reference evidence="7" key="2">
    <citation type="journal article" date="2015" name="Gigascience">
        <title>Reconstructing a comprehensive transcriptome assembly of a white-pupal translocated strain of the pest fruit fly Bactrocera cucurbitae.</title>
        <authorList>
            <person name="Sim S.B."/>
            <person name="Calla B."/>
            <person name="Hall B."/>
            <person name="DeRego T."/>
            <person name="Geib S.M."/>
        </authorList>
    </citation>
    <scope>NUCLEOTIDE SEQUENCE</scope>
</reference>
<dbReference type="GO" id="GO:0003677">
    <property type="term" value="F:DNA binding"/>
    <property type="evidence" value="ECO:0007669"/>
    <property type="project" value="InterPro"/>
</dbReference>
<dbReference type="GO" id="GO:0045746">
    <property type="term" value="P:negative regulation of Notch signaling pathway"/>
    <property type="evidence" value="ECO:0007669"/>
    <property type="project" value="InterPro"/>
</dbReference>
<feature type="domain" description="BEN" evidence="6">
    <location>
        <begin position="243"/>
        <end position="340"/>
    </location>
</feature>
<dbReference type="PROSITE" id="PS51457">
    <property type="entry name" value="BEN"/>
    <property type="match status" value="1"/>
</dbReference>
<dbReference type="InterPro" id="IPR018379">
    <property type="entry name" value="BEN_domain"/>
</dbReference>
<comment type="subcellular location">
    <subcellularLocation>
        <location evidence="1">Nucleus</location>
    </subcellularLocation>
</comment>
<evidence type="ECO:0000259" key="6">
    <source>
        <dbReference type="PROSITE" id="PS51457"/>
    </source>
</evidence>
<dbReference type="Pfam" id="PF10523">
    <property type="entry name" value="BEN"/>
    <property type="match status" value="1"/>
</dbReference>
<keyword evidence="2" id="KW-0678">Repressor</keyword>
<evidence type="ECO:0000256" key="1">
    <source>
        <dbReference type="ARBA" id="ARBA00004123"/>
    </source>
</evidence>
<reference evidence="7" key="1">
    <citation type="submission" date="2014-11" db="EMBL/GenBank/DDBJ databases">
        <authorList>
            <person name="Geib S."/>
        </authorList>
    </citation>
    <scope>NUCLEOTIDE SEQUENCE</scope>
</reference>
<keyword evidence="3" id="KW-0805">Transcription regulation</keyword>
<evidence type="ECO:0000256" key="5">
    <source>
        <dbReference type="ARBA" id="ARBA00023242"/>
    </source>
</evidence>
<dbReference type="GO" id="GO:0004180">
    <property type="term" value="F:carboxypeptidase activity"/>
    <property type="evidence" value="ECO:0007669"/>
    <property type="project" value="UniProtKB-KW"/>
</dbReference>
<protein>
    <submittedName>
        <fullName evidence="7">Cytosolic carboxypeptidase 3</fullName>
    </submittedName>
</protein>
<evidence type="ECO:0000256" key="3">
    <source>
        <dbReference type="ARBA" id="ARBA00023015"/>
    </source>
</evidence>
<gene>
    <name evidence="7" type="primary">AGBL3</name>
    <name evidence="7" type="ORF">g.52527</name>
</gene>
<accession>A0A0A1X5U6</accession>
<evidence type="ECO:0000256" key="4">
    <source>
        <dbReference type="ARBA" id="ARBA00023163"/>
    </source>
</evidence>
<keyword evidence="7" id="KW-0378">Hydrolase</keyword>
<dbReference type="GO" id="GO:0003714">
    <property type="term" value="F:transcription corepressor activity"/>
    <property type="evidence" value="ECO:0007669"/>
    <property type="project" value="InterPro"/>
</dbReference>
<dbReference type="GO" id="GO:0005634">
    <property type="term" value="C:nucleus"/>
    <property type="evidence" value="ECO:0007669"/>
    <property type="project" value="UniProtKB-SubCell"/>
</dbReference>
<keyword evidence="4" id="KW-0804">Transcription</keyword>
<evidence type="ECO:0000313" key="7">
    <source>
        <dbReference type="EMBL" id="JAD06497.1"/>
    </source>
</evidence>
<keyword evidence="7" id="KW-0121">Carboxypeptidase</keyword>
<evidence type="ECO:0000256" key="2">
    <source>
        <dbReference type="ARBA" id="ARBA00022491"/>
    </source>
</evidence>
<dbReference type="EMBL" id="GBXI01007795">
    <property type="protein sequence ID" value="JAD06497.1"/>
    <property type="molecule type" value="Transcribed_RNA"/>
</dbReference>
<name>A0A0A1X5U6_ZEUCU</name>